<protein>
    <submittedName>
        <fullName evidence="2">Crp/Fnr family transcriptional regulator</fullName>
    </submittedName>
</protein>
<feature type="domain" description="Cyclic nucleotide-binding" evidence="1">
    <location>
        <begin position="1"/>
        <end position="95"/>
    </location>
</feature>
<dbReference type="InterPro" id="IPR014710">
    <property type="entry name" value="RmlC-like_jellyroll"/>
</dbReference>
<dbReference type="CDD" id="cd00038">
    <property type="entry name" value="CAP_ED"/>
    <property type="match status" value="1"/>
</dbReference>
<keyword evidence="3" id="KW-1185">Reference proteome</keyword>
<dbReference type="Proteomes" id="UP000297647">
    <property type="component" value="Unassembled WGS sequence"/>
</dbReference>
<dbReference type="InterPro" id="IPR018490">
    <property type="entry name" value="cNMP-bd_dom_sf"/>
</dbReference>
<reference evidence="2 3" key="1">
    <citation type="submission" date="2019-03" db="EMBL/GenBank/DDBJ databases">
        <title>Algoriphagus sp. nov, a new strain isolated from root system soil of mangrove plant Kandelia.</title>
        <authorList>
            <person name="Yin Q."/>
            <person name="Wang K."/>
            <person name="Song Z."/>
        </authorList>
    </citation>
    <scope>NUCLEOTIDE SEQUENCE [LARGE SCALE GENOMIC DNA]</scope>
    <source>
        <strain evidence="2 3">XY-J91</strain>
    </source>
</reference>
<dbReference type="PROSITE" id="PS50042">
    <property type="entry name" value="CNMP_BINDING_3"/>
    <property type="match status" value="1"/>
</dbReference>
<dbReference type="AlphaFoldDB" id="A0A4Y9R2Y2"/>
<dbReference type="RefSeq" id="WP_135070817.1">
    <property type="nucleotide sequence ID" value="NZ_SPSB01000001.1"/>
</dbReference>
<comment type="caution">
    <text evidence="2">The sequence shown here is derived from an EMBL/GenBank/DDBJ whole genome shotgun (WGS) entry which is preliminary data.</text>
</comment>
<dbReference type="EMBL" id="SPSB01000001">
    <property type="protein sequence ID" value="TFV97695.1"/>
    <property type="molecule type" value="Genomic_DNA"/>
</dbReference>
<accession>A0A4Y9R2Y2</accession>
<dbReference type="Pfam" id="PF00027">
    <property type="entry name" value="cNMP_binding"/>
    <property type="match status" value="1"/>
</dbReference>
<evidence type="ECO:0000259" key="1">
    <source>
        <dbReference type="PROSITE" id="PS50042"/>
    </source>
</evidence>
<proteinExistence type="predicted"/>
<dbReference type="Gene3D" id="2.60.120.10">
    <property type="entry name" value="Jelly Rolls"/>
    <property type="match status" value="1"/>
</dbReference>
<gene>
    <name evidence="2" type="ORF">E4S40_03360</name>
</gene>
<dbReference type="OrthoDB" id="792939at2"/>
<dbReference type="InterPro" id="IPR000595">
    <property type="entry name" value="cNMP-bd_dom"/>
</dbReference>
<organism evidence="2 3">
    <name type="scientific">Algoriphagus kandeliae</name>
    <dbReference type="NCBI Taxonomy" id="2562278"/>
    <lineage>
        <taxon>Bacteria</taxon>
        <taxon>Pseudomonadati</taxon>
        <taxon>Bacteroidota</taxon>
        <taxon>Cytophagia</taxon>
        <taxon>Cytophagales</taxon>
        <taxon>Cyclobacteriaceae</taxon>
        <taxon>Algoriphagus</taxon>
    </lineage>
</organism>
<name>A0A4Y9R2Y2_9BACT</name>
<sequence length="175" mass="20170">MVDLYKISTIKSYKAGEKIAHEGDCFDYALAILKGVIRTYVQQSNGEERTVRIAMEKDFTACANCLLNNGKSFEYLEAVEDSLVIQVNTKKFKELAQNNIRLLRFWNDNICKALNEAVHRIMFFQVLTPEERYHALMDESPQLILRVPQKYLASYIGITTVSLSRIKSRKPKDLN</sequence>
<dbReference type="SUPFAM" id="SSF51206">
    <property type="entry name" value="cAMP-binding domain-like"/>
    <property type="match status" value="1"/>
</dbReference>
<evidence type="ECO:0000313" key="3">
    <source>
        <dbReference type="Proteomes" id="UP000297647"/>
    </source>
</evidence>
<evidence type="ECO:0000313" key="2">
    <source>
        <dbReference type="EMBL" id="TFV97695.1"/>
    </source>
</evidence>